<dbReference type="EMBL" id="JBHSSA010000045">
    <property type="protein sequence ID" value="MFC6254064.1"/>
    <property type="molecule type" value="Genomic_DNA"/>
</dbReference>
<proteinExistence type="predicted"/>
<organism evidence="1 2">
    <name type="scientific">Secundilactobacillus hailunensis</name>
    <dbReference type="NCBI Taxonomy" id="2559923"/>
    <lineage>
        <taxon>Bacteria</taxon>
        <taxon>Bacillati</taxon>
        <taxon>Bacillota</taxon>
        <taxon>Bacilli</taxon>
        <taxon>Lactobacillales</taxon>
        <taxon>Lactobacillaceae</taxon>
        <taxon>Secundilactobacillus</taxon>
    </lineage>
</organism>
<evidence type="ECO:0000313" key="1">
    <source>
        <dbReference type="EMBL" id="MFC6254064.1"/>
    </source>
</evidence>
<dbReference type="Proteomes" id="UP001596190">
    <property type="component" value="Unassembled WGS sequence"/>
</dbReference>
<keyword evidence="2" id="KW-1185">Reference proteome</keyword>
<sequence>MIDLIDFFSAILKQADLDPNDLTQRQRLIAFLQNNNWFGSKPQLTGEQVVLTRAQVDLLKQPILAFLTPSDNNENDRMQALFTAKFPETAAKFSHFSELTSLSAEAQFYLQDFLLYNLHKDLFLMSDGEISALLKSATEELIKAHGDSLTFFLSWLKSQQRTAYHNEYVMKNRYTLGEKNEAYDFDEYLQLLFYLFNSDYIQDNDMYQLAAESKNYADTWLFLALHFICSLRMTDLVRITHPTLPEPAEQVLDEVNAGIFSDKNARYVLLSITERLCMLPLTPQKTSAHQNIAQIKFTVPESCEVHIGTLFALCEAHYQLSGKTEEPLIRKIADYDRISRYMGDEIGSLFLESNFHSRSANKSYLQSVYMLADDILATETAGPKVKGYILAALARSHKGSYGKFAETTAVYLKDAKMSGLSAEFVAKELFERGVLSFIPSMLLKMVTHGEYNNLSVSKQTELIQQLDLTPAEVEGTVGLVSKAQRQAQTVVQQLISEELSEEDILAILHRIGSGHAFSKQAESLCLMSACNKLCPYNQRAQCVGCPFEIKTKSTMLLLISEYKRLLKLYKQSETPLEKAKNKKLLSETIVPCLDEVLSCLKNGYDAQVYEAYEALIKEEIR</sequence>
<gene>
    <name evidence="1" type="ORF">ACFP1H_05640</name>
</gene>
<dbReference type="RefSeq" id="WP_137631661.1">
    <property type="nucleotide sequence ID" value="NZ_BJDO01000048.1"/>
</dbReference>
<name>A0ABW1T8J7_9LACO</name>
<evidence type="ECO:0000313" key="2">
    <source>
        <dbReference type="Proteomes" id="UP001596190"/>
    </source>
</evidence>
<protein>
    <recommendedName>
        <fullName evidence="3">Integrase</fullName>
    </recommendedName>
</protein>
<reference evidence="2" key="1">
    <citation type="journal article" date="2019" name="Int. J. Syst. Evol. Microbiol.">
        <title>The Global Catalogue of Microorganisms (GCM) 10K type strain sequencing project: providing services to taxonomists for standard genome sequencing and annotation.</title>
        <authorList>
            <consortium name="The Broad Institute Genomics Platform"/>
            <consortium name="The Broad Institute Genome Sequencing Center for Infectious Disease"/>
            <person name="Wu L."/>
            <person name="Ma J."/>
        </authorList>
    </citation>
    <scope>NUCLEOTIDE SEQUENCE [LARGE SCALE GENOMIC DNA]</scope>
    <source>
        <strain evidence="2">CCM 8950</strain>
    </source>
</reference>
<evidence type="ECO:0008006" key="3">
    <source>
        <dbReference type="Google" id="ProtNLM"/>
    </source>
</evidence>
<accession>A0ABW1T8J7</accession>
<comment type="caution">
    <text evidence="1">The sequence shown here is derived from an EMBL/GenBank/DDBJ whole genome shotgun (WGS) entry which is preliminary data.</text>
</comment>